<dbReference type="EMBL" id="VHSG01000002">
    <property type="protein sequence ID" value="TQV86238.1"/>
    <property type="molecule type" value="Genomic_DNA"/>
</dbReference>
<keyword evidence="8" id="KW-1185">Reference proteome</keyword>
<gene>
    <name evidence="7" type="ORF">FKG94_01415</name>
</gene>
<dbReference type="InterPro" id="IPR039425">
    <property type="entry name" value="RNA_pol_sigma-70-like"/>
</dbReference>
<keyword evidence="2" id="KW-0805">Transcription regulation</keyword>
<dbReference type="InterPro" id="IPR036388">
    <property type="entry name" value="WH-like_DNA-bd_sf"/>
</dbReference>
<dbReference type="AlphaFoldDB" id="A0A545U9T9"/>
<dbReference type="Proteomes" id="UP000319732">
    <property type="component" value="Unassembled WGS sequence"/>
</dbReference>
<keyword evidence="4" id="KW-0804">Transcription</keyword>
<evidence type="ECO:0000259" key="6">
    <source>
        <dbReference type="Pfam" id="PF08281"/>
    </source>
</evidence>
<reference evidence="7 8" key="1">
    <citation type="submission" date="2019-06" db="EMBL/GenBank/DDBJ databases">
        <title>Whole genome sequence for Cellvibrionaceae sp. R142.</title>
        <authorList>
            <person name="Wang G."/>
        </authorList>
    </citation>
    <scope>NUCLEOTIDE SEQUENCE [LARGE SCALE GENOMIC DNA]</scope>
    <source>
        <strain evidence="7 8">R142</strain>
    </source>
</reference>
<dbReference type="InterPro" id="IPR013325">
    <property type="entry name" value="RNA_pol_sigma_r2"/>
</dbReference>
<evidence type="ECO:0000256" key="4">
    <source>
        <dbReference type="ARBA" id="ARBA00023163"/>
    </source>
</evidence>
<feature type="domain" description="RNA polymerase sigma factor 70 region 4 type 2" evidence="6">
    <location>
        <begin position="106"/>
        <end position="158"/>
    </location>
</feature>
<comment type="similarity">
    <text evidence="1">Belongs to the sigma-70 factor family. ECF subfamily.</text>
</comment>
<evidence type="ECO:0000256" key="1">
    <source>
        <dbReference type="ARBA" id="ARBA00010641"/>
    </source>
</evidence>
<dbReference type="InterPro" id="IPR013249">
    <property type="entry name" value="RNA_pol_sigma70_r4_t2"/>
</dbReference>
<proteinExistence type="inferred from homology"/>
<dbReference type="Gene3D" id="1.10.1740.10">
    <property type="match status" value="1"/>
</dbReference>
<evidence type="ECO:0000259" key="5">
    <source>
        <dbReference type="Pfam" id="PF04542"/>
    </source>
</evidence>
<keyword evidence="3" id="KW-0731">Sigma factor</keyword>
<evidence type="ECO:0000256" key="2">
    <source>
        <dbReference type="ARBA" id="ARBA00023015"/>
    </source>
</evidence>
<dbReference type="GO" id="GO:0006352">
    <property type="term" value="P:DNA-templated transcription initiation"/>
    <property type="evidence" value="ECO:0007669"/>
    <property type="project" value="InterPro"/>
</dbReference>
<organism evidence="7 8">
    <name type="scientific">Exilibacterium tricleocarpae</name>
    <dbReference type="NCBI Taxonomy" id="2591008"/>
    <lineage>
        <taxon>Bacteria</taxon>
        <taxon>Pseudomonadati</taxon>
        <taxon>Pseudomonadota</taxon>
        <taxon>Gammaproteobacteria</taxon>
        <taxon>Cellvibrionales</taxon>
        <taxon>Cellvibrionaceae</taxon>
        <taxon>Exilibacterium</taxon>
    </lineage>
</organism>
<dbReference type="PANTHER" id="PTHR43133:SF25">
    <property type="entry name" value="RNA POLYMERASE SIGMA FACTOR RFAY-RELATED"/>
    <property type="match status" value="1"/>
</dbReference>
<dbReference type="OrthoDB" id="9797134at2"/>
<dbReference type="GO" id="GO:0016987">
    <property type="term" value="F:sigma factor activity"/>
    <property type="evidence" value="ECO:0007669"/>
    <property type="project" value="UniProtKB-KW"/>
</dbReference>
<dbReference type="PANTHER" id="PTHR43133">
    <property type="entry name" value="RNA POLYMERASE ECF-TYPE SIGMA FACTO"/>
    <property type="match status" value="1"/>
</dbReference>
<dbReference type="GO" id="GO:0003677">
    <property type="term" value="F:DNA binding"/>
    <property type="evidence" value="ECO:0007669"/>
    <property type="project" value="InterPro"/>
</dbReference>
<dbReference type="NCBIfam" id="TIGR02937">
    <property type="entry name" value="sigma70-ECF"/>
    <property type="match status" value="1"/>
</dbReference>
<dbReference type="CDD" id="cd06171">
    <property type="entry name" value="Sigma70_r4"/>
    <property type="match status" value="1"/>
</dbReference>
<name>A0A545U9T9_9GAMM</name>
<dbReference type="InterPro" id="IPR007627">
    <property type="entry name" value="RNA_pol_sigma70_r2"/>
</dbReference>
<evidence type="ECO:0000256" key="3">
    <source>
        <dbReference type="ARBA" id="ARBA00023082"/>
    </source>
</evidence>
<dbReference type="RefSeq" id="WP_142902391.1">
    <property type="nucleotide sequence ID" value="NZ_ML660087.1"/>
</dbReference>
<comment type="caution">
    <text evidence="7">The sequence shown here is derived from an EMBL/GenBank/DDBJ whole genome shotgun (WGS) entry which is preliminary data.</text>
</comment>
<dbReference type="Pfam" id="PF08281">
    <property type="entry name" value="Sigma70_r4_2"/>
    <property type="match status" value="1"/>
</dbReference>
<dbReference type="Gene3D" id="1.10.10.10">
    <property type="entry name" value="Winged helix-like DNA-binding domain superfamily/Winged helix DNA-binding domain"/>
    <property type="match status" value="1"/>
</dbReference>
<dbReference type="SUPFAM" id="SSF88659">
    <property type="entry name" value="Sigma3 and sigma4 domains of RNA polymerase sigma factors"/>
    <property type="match status" value="1"/>
</dbReference>
<feature type="domain" description="RNA polymerase sigma-70 region 2" evidence="5">
    <location>
        <begin position="13"/>
        <end position="74"/>
    </location>
</feature>
<sequence>MTQAVGEIKAVILQELPRLRRFAFSLTASKADADDLVQNAVVRMLKAGLPANAEVVPWMLRICKNLWIDEIRSREVRVKAADAISLESDTQVQQGEQQIQGRLDLQRVVRAMTTLSDNQRLALTLVAIDGMSYAEAAEVLDVPVGTIMSRVARARESLQKHFQHQAEEMTP</sequence>
<evidence type="ECO:0000313" key="7">
    <source>
        <dbReference type="EMBL" id="TQV86238.1"/>
    </source>
</evidence>
<dbReference type="InterPro" id="IPR014284">
    <property type="entry name" value="RNA_pol_sigma-70_dom"/>
</dbReference>
<dbReference type="InterPro" id="IPR013324">
    <property type="entry name" value="RNA_pol_sigma_r3/r4-like"/>
</dbReference>
<protein>
    <submittedName>
        <fullName evidence="7">RNA polymerase sigma factor</fullName>
    </submittedName>
</protein>
<dbReference type="SUPFAM" id="SSF88946">
    <property type="entry name" value="Sigma2 domain of RNA polymerase sigma factors"/>
    <property type="match status" value="1"/>
</dbReference>
<evidence type="ECO:0000313" key="8">
    <source>
        <dbReference type="Proteomes" id="UP000319732"/>
    </source>
</evidence>
<dbReference type="Pfam" id="PF04542">
    <property type="entry name" value="Sigma70_r2"/>
    <property type="match status" value="1"/>
</dbReference>
<accession>A0A545U9T9</accession>